<name>A0A8B8A4I2_CRAVI</name>
<protein>
    <submittedName>
        <fullName evidence="2 3">Uncharacterized protein LOC111099227</fullName>
    </submittedName>
</protein>
<dbReference type="KEGG" id="cvn:111099227"/>
<evidence type="ECO:0000313" key="1">
    <source>
        <dbReference type="Proteomes" id="UP000694844"/>
    </source>
</evidence>
<sequence>MAETAMTELNVDFGKDKDGWAEITLSKTEMQKNRTLKGIKFSDYEDSIEKIPTAESLGIRITINGELYGYDIRIPEGHKIYADKTEITPEKNEIKVKVFKETKFNLTDAQMR</sequence>
<organism evidence="1 4">
    <name type="scientific">Crassostrea virginica</name>
    <name type="common">Eastern oyster</name>
    <dbReference type="NCBI Taxonomy" id="6565"/>
    <lineage>
        <taxon>Eukaryota</taxon>
        <taxon>Metazoa</taxon>
        <taxon>Spiralia</taxon>
        <taxon>Lophotrochozoa</taxon>
        <taxon>Mollusca</taxon>
        <taxon>Bivalvia</taxon>
        <taxon>Autobranchia</taxon>
        <taxon>Pteriomorphia</taxon>
        <taxon>Ostreida</taxon>
        <taxon>Ostreoidea</taxon>
        <taxon>Ostreidae</taxon>
        <taxon>Crassostrea</taxon>
    </lineage>
</organism>
<gene>
    <name evidence="2 3 4" type="primary">LOC111099227</name>
</gene>
<evidence type="ECO:0000313" key="3">
    <source>
        <dbReference type="RefSeq" id="XP_022286376.1"/>
    </source>
</evidence>
<dbReference type="OrthoDB" id="6134063at2759"/>
<dbReference type="Proteomes" id="UP000694844">
    <property type="component" value="Chromosome 5"/>
</dbReference>
<dbReference type="AlphaFoldDB" id="A0A8B8A4I2"/>
<proteinExistence type="predicted"/>
<dbReference type="RefSeq" id="XP_022286376.1">
    <property type="nucleotide sequence ID" value="XM_022430668.1"/>
</dbReference>
<evidence type="ECO:0000313" key="4">
    <source>
        <dbReference type="RefSeq" id="XP_022286377.1"/>
    </source>
</evidence>
<dbReference type="RefSeq" id="XP_022286377.1">
    <property type="nucleotide sequence ID" value="XM_022430669.1"/>
</dbReference>
<dbReference type="RefSeq" id="XP_022286375.1">
    <property type="nucleotide sequence ID" value="XM_022430667.1"/>
</dbReference>
<keyword evidence="1" id="KW-1185">Reference proteome</keyword>
<dbReference type="GeneID" id="111099227"/>
<reference evidence="2 3" key="1">
    <citation type="submission" date="2025-04" db="UniProtKB">
        <authorList>
            <consortium name="RefSeq"/>
        </authorList>
    </citation>
    <scope>IDENTIFICATION</scope>
    <source>
        <tissue evidence="2 3">Whole sample</tissue>
    </source>
</reference>
<evidence type="ECO:0000313" key="2">
    <source>
        <dbReference type="RefSeq" id="XP_022286375.1"/>
    </source>
</evidence>
<accession>A0A8B8A4I2</accession>